<dbReference type="SUPFAM" id="SSF52047">
    <property type="entry name" value="RNI-like"/>
    <property type="match status" value="2"/>
</dbReference>
<evidence type="ECO:0000256" key="16">
    <source>
        <dbReference type="ARBA" id="ARBA00023136"/>
    </source>
</evidence>
<dbReference type="Pfam" id="PF00560">
    <property type="entry name" value="LRR_1"/>
    <property type="match status" value="4"/>
</dbReference>
<dbReference type="Gene3D" id="1.10.510.10">
    <property type="entry name" value="Transferase(Phosphotransferase) domain 1"/>
    <property type="match status" value="1"/>
</dbReference>
<protein>
    <recommendedName>
        <fullName evidence="3">non-specific serine/threonine protein kinase</fullName>
        <ecNumber evidence="3">2.7.11.1</ecNumber>
    </recommendedName>
</protein>
<dbReference type="InterPro" id="IPR001611">
    <property type="entry name" value="Leu-rich_rpt"/>
</dbReference>
<dbReference type="FunFam" id="3.80.10.10:FF:000400">
    <property type="entry name" value="Nuclear pore complex protein NUP107"/>
    <property type="match status" value="1"/>
</dbReference>
<evidence type="ECO:0000256" key="10">
    <source>
        <dbReference type="ARBA" id="ARBA00022729"/>
    </source>
</evidence>
<dbReference type="PROSITE" id="PS50011">
    <property type="entry name" value="PROTEIN_KINASE_DOM"/>
    <property type="match status" value="1"/>
</dbReference>
<name>A0A9R0IUU6_SPIOL</name>
<evidence type="ECO:0000256" key="22">
    <source>
        <dbReference type="SAM" id="SignalP"/>
    </source>
</evidence>
<evidence type="ECO:0000256" key="13">
    <source>
        <dbReference type="ARBA" id="ARBA00022777"/>
    </source>
</evidence>
<organism evidence="24 25">
    <name type="scientific">Spinacia oleracea</name>
    <name type="common">Spinach</name>
    <dbReference type="NCBI Taxonomy" id="3562"/>
    <lineage>
        <taxon>Eukaryota</taxon>
        <taxon>Viridiplantae</taxon>
        <taxon>Streptophyta</taxon>
        <taxon>Embryophyta</taxon>
        <taxon>Tracheophyta</taxon>
        <taxon>Spermatophyta</taxon>
        <taxon>Magnoliopsida</taxon>
        <taxon>eudicotyledons</taxon>
        <taxon>Gunneridae</taxon>
        <taxon>Pentapetalae</taxon>
        <taxon>Caryophyllales</taxon>
        <taxon>Chenopodiaceae</taxon>
        <taxon>Chenopodioideae</taxon>
        <taxon>Anserineae</taxon>
        <taxon>Spinacia</taxon>
    </lineage>
</organism>
<evidence type="ECO:0000256" key="3">
    <source>
        <dbReference type="ARBA" id="ARBA00012513"/>
    </source>
</evidence>
<dbReference type="OrthoDB" id="2021138at2759"/>
<dbReference type="PROSITE" id="PS00108">
    <property type="entry name" value="PROTEIN_KINASE_ST"/>
    <property type="match status" value="1"/>
</dbReference>
<reference evidence="25" key="2">
    <citation type="submission" date="2025-08" db="UniProtKB">
        <authorList>
            <consortium name="RefSeq"/>
        </authorList>
    </citation>
    <scope>IDENTIFICATION</scope>
    <source>
        <tissue evidence="25">Leaf</tissue>
    </source>
</reference>
<dbReference type="PROSITE" id="PS00107">
    <property type="entry name" value="PROTEIN_KINASE_ATP"/>
    <property type="match status" value="1"/>
</dbReference>
<dbReference type="Pfam" id="PF23598">
    <property type="entry name" value="LRR_14"/>
    <property type="match status" value="1"/>
</dbReference>
<dbReference type="PANTHER" id="PTHR48056">
    <property type="entry name" value="LRR RECEPTOR-LIKE SERINE/THREONINE-PROTEIN KINASE-RELATED"/>
    <property type="match status" value="1"/>
</dbReference>
<evidence type="ECO:0000256" key="14">
    <source>
        <dbReference type="ARBA" id="ARBA00022840"/>
    </source>
</evidence>
<evidence type="ECO:0000256" key="1">
    <source>
        <dbReference type="ARBA" id="ARBA00004162"/>
    </source>
</evidence>
<dbReference type="GO" id="GO:0033612">
    <property type="term" value="F:receptor serine/threonine kinase binding"/>
    <property type="evidence" value="ECO:0007669"/>
    <property type="project" value="TreeGrafter"/>
</dbReference>
<evidence type="ECO:0000256" key="5">
    <source>
        <dbReference type="ARBA" id="ARBA00022527"/>
    </source>
</evidence>
<dbReference type="InterPro" id="IPR013210">
    <property type="entry name" value="LRR_N_plant-typ"/>
</dbReference>
<keyword evidence="15 21" id="KW-1133">Transmembrane helix</keyword>
<evidence type="ECO:0000256" key="21">
    <source>
        <dbReference type="SAM" id="Phobius"/>
    </source>
</evidence>
<evidence type="ECO:0000313" key="25">
    <source>
        <dbReference type="RefSeq" id="XP_021855408.1"/>
    </source>
</evidence>
<accession>A0A9R0IUU6</accession>
<evidence type="ECO:0000256" key="8">
    <source>
        <dbReference type="ARBA" id="ARBA00022679"/>
    </source>
</evidence>
<evidence type="ECO:0000256" key="11">
    <source>
        <dbReference type="ARBA" id="ARBA00022737"/>
    </source>
</evidence>
<keyword evidence="7" id="KW-0433">Leucine-rich repeat</keyword>
<reference evidence="24" key="1">
    <citation type="journal article" date="2021" name="Nat. Commun.">
        <title>Genomic analyses provide insights into spinach domestication and the genetic basis of agronomic traits.</title>
        <authorList>
            <person name="Cai X."/>
            <person name="Sun X."/>
            <person name="Xu C."/>
            <person name="Sun H."/>
            <person name="Wang X."/>
            <person name="Ge C."/>
            <person name="Zhang Z."/>
            <person name="Wang Q."/>
            <person name="Fei Z."/>
            <person name="Jiao C."/>
            <person name="Wang Q."/>
        </authorList>
    </citation>
    <scope>NUCLEOTIDE SEQUENCE [LARGE SCALE GENOMIC DNA]</scope>
    <source>
        <strain evidence="24">cv. Varoflay</strain>
    </source>
</reference>
<dbReference type="InterPro" id="IPR011009">
    <property type="entry name" value="Kinase-like_dom_sf"/>
</dbReference>
<dbReference type="InterPro" id="IPR032675">
    <property type="entry name" value="LRR_dom_sf"/>
</dbReference>
<keyword evidence="12 20" id="KW-0547">Nucleotide-binding</keyword>
<dbReference type="GO" id="GO:0006952">
    <property type="term" value="P:defense response"/>
    <property type="evidence" value="ECO:0007669"/>
    <property type="project" value="UniProtKB-ARBA"/>
</dbReference>
<dbReference type="GO" id="GO:0005886">
    <property type="term" value="C:plasma membrane"/>
    <property type="evidence" value="ECO:0007669"/>
    <property type="project" value="UniProtKB-SubCell"/>
</dbReference>
<feature type="transmembrane region" description="Helical" evidence="21">
    <location>
        <begin position="630"/>
        <end position="653"/>
    </location>
</feature>
<evidence type="ECO:0000256" key="4">
    <source>
        <dbReference type="ARBA" id="ARBA00022475"/>
    </source>
</evidence>
<feature type="chain" id="PRO_5040483953" description="non-specific serine/threonine protein kinase" evidence="22">
    <location>
        <begin position="24"/>
        <end position="981"/>
    </location>
</feature>
<evidence type="ECO:0000256" key="7">
    <source>
        <dbReference type="ARBA" id="ARBA00022614"/>
    </source>
</evidence>
<dbReference type="InterPro" id="IPR017441">
    <property type="entry name" value="Protein_kinase_ATP_BS"/>
</dbReference>
<evidence type="ECO:0000256" key="2">
    <source>
        <dbReference type="ARBA" id="ARBA00008684"/>
    </source>
</evidence>
<keyword evidence="4" id="KW-1003">Cell membrane</keyword>
<keyword evidence="9 21" id="KW-0812">Transmembrane</keyword>
<keyword evidence="6" id="KW-0597">Phosphoprotein</keyword>
<evidence type="ECO:0000256" key="15">
    <source>
        <dbReference type="ARBA" id="ARBA00022989"/>
    </source>
</evidence>
<dbReference type="InterPro" id="IPR050647">
    <property type="entry name" value="Plant_LRR-RLKs"/>
</dbReference>
<dbReference type="InterPro" id="IPR008271">
    <property type="entry name" value="Ser/Thr_kinase_AS"/>
</dbReference>
<gene>
    <name evidence="25" type="primary">LOC110794762</name>
</gene>
<comment type="similarity">
    <text evidence="2">Belongs to the protein kinase superfamily. Ser/Thr protein kinase family.</text>
</comment>
<dbReference type="FunFam" id="1.10.510.10:FF:000417">
    <property type="entry name" value="Leucine-rich repeat receptor-like protein kinase"/>
    <property type="match status" value="1"/>
</dbReference>
<dbReference type="SUPFAM" id="SSF56112">
    <property type="entry name" value="Protein kinase-like (PK-like)"/>
    <property type="match status" value="1"/>
</dbReference>
<keyword evidence="10 22" id="KW-0732">Signal</keyword>
<keyword evidence="5" id="KW-0723">Serine/threonine-protein kinase</keyword>
<dbReference type="PANTHER" id="PTHR48056:SF35">
    <property type="entry name" value="LRR RECEPTOR-LIKE SERINE_THREONINE-PROTEIN KINASE HSL2"/>
    <property type="match status" value="1"/>
</dbReference>
<proteinExistence type="inferred from homology"/>
<sequence>MMTLFHLLPSTTLVLLFFASTYASPISDPTILLRVKHGQILDPLNRLANWVIIRGHSNNSHCHWTGIKCDSLSSVIAVNLDNLNLSGNFPSGFCRIPTLRNLSISYNDFNGTIPSLSLSLCSHLHSFNLSINDFSGNLPDFSPEFTSLVALDLSSNFFSGRIPRSFQHLSSLRVLRLQGNILVGPAFPEFLLNLTRLTHLELADNPFYPSELPTTTGTLSKLEILWLTNSNLVGRIPVSLCFLQSLQLFDVSNNSISGEIPRCIGNCTSLRQLELYENQLSGELPDNLGNLKSLYLFDASENNLTGILPEKLAALPLGSLNLNDNFLHGEIPAILAENKNLYQLKLFNNSFSGKLPTGLGLNSKLEEFDASTNNFSGELPPNLCYGKRLLQIIAFNNKFSGNFPETYGNCSSLGYVRIENNNFTGELPESFWNLPDLYCAELTDNNFQGTLHLTVSESHKLTEIHISGNNFSGNLPSEICELKGLTELRLGENRFSGELPGCITELKGLQVIELQGNMFTGELPRDMRSWVRLTQLNLSRNSFTGEIPSQLGELPVLNYLDLSANSFSGEIPVELTQLNLNLFNLSNNNLEGQVPSGFNHDYYADGLLGNPRLCSSNLKPLSPCPKPIPILYLVSFLSVLAFVLFSSISLLCITKVQSNIEFKKNHRCKIIAFQRGGFSEQEILSQLTEENVIGSGGSGQVYRVTLKSGLIIAVKKLWGGGGGDKNSDMGSLFKSEVETLGSIRHGNIVKLLFSCVGEDIRALGYEYMKNGSLGDVLHGEKGGVLLDWPRRYAIAYGAAQGLAYLHHDCVPAIIHRDVKSNNILLDDKFLPRVADFGLAKPVIRSRGTQNGESVGTMSRIAGSCGYIAPEYGYTLKVTEKSDVYSFGVVLMELITGKQPNDPSFGETKDIVKWMTETVLESDELKQLIDPRMSPTSCNYTEINKVIEVAILCTSSSPANRPSMRRVVELLKDHSVLAVNTQ</sequence>
<feature type="binding site" evidence="20">
    <location>
        <position position="716"/>
    </location>
    <ligand>
        <name>ATP</name>
        <dbReference type="ChEBI" id="CHEBI:30616"/>
    </ligand>
</feature>
<keyword evidence="14 20" id="KW-0067">ATP-binding</keyword>
<dbReference type="GeneID" id="110794762"/>
<evidence type="ECO:0000256" key="6">
    <source>
        <dbReference type="ARBA" id="ARBA00022553"/>
    </source>
</evidence>
<comment type="catalytic activity">
    <reaction evidence="19">
        <text>L-seryl-[protein] + ATP = O-phospho-L-seryl-[protein] + ADP + H(+)</text>
        <dbReference type="Rhea" id="RHEA:17989"/>
        <dbReference type="Rhea" id="RHEA-COMP:9863"/>
        <dbReference type="Rhea" id="RHEA-COMP:11604"/>
        <dbReference type="ChEBI" id="CHEBI:15378"/>
        <dbReference type="ChEBI" id="CHEBI:29999"/>
        <dbReference type="ChEBI" id="CHEBI:30616"/>
        <dbReference type="ChEBI" id="CHEBI:83421"/>
        <dbReference type="ChEBI" id="CHEBI:456216"/>
        <dbReference type="EC" id="2.7.11.1"/>
    </reaction>
</comment>
<dbReference type="GO" id="GO:0005524">
    <property type="term" value="F:ATP binding"/>
    <property type="evidence" value="ECO:0007669"/>
    <property type="project" value="UniProtKB-UniRule"/>
</dbReference>
<comment type="catalytic activity">
    <reaction evidence="18">
        <text>L-threonyl-[protein] + ATP = O-phospho-L-threonyl-[protein] + ADP + H(+)</text>
        <dbReference type="Rhea" id="RHEA:46608"/>
        <dbReference type="Rhea" id="RHEA-COMP:11060"/>
        <dbReference type="Rhea" id="RHEA-COMP:11605"/>
        <dbReference type="ChEBI" id="CHEBI:15378"/>
        <dbReference type="ChEBI" id="CHEBI:30013"/>
        <dbReference type="ChEBI" id="CHEBI:30616"/>
        <dbReference type="ChEBI" id="CHEBI:61977"/>
        <dbReference type="ChEBI" id="CHEBI:456216"/>
        <dbReference type="EC" id="2.7.11.1"/>
    </reaction>
</comment>
<evidence type="ECO:0000256" key="17">
    <source>
        <dbReference type="ARBA" id="ARBA00023180"/>
    </source>
</evidence>
<dbReference type="SMART" id="SM00220">
    <property type="entry name" value="S_TKc"/>
    <property type="match status" value="1"/>
</dbReference>
<dbReference type="EC" id="2.7.11.1" evidence="3"/>
<comment type="subcellular location">
    <subcellularLocation>
        <location evidence="1">Cell membrane</location>
        <topology evidence="1">Single-pass membrane protein</topology>
    </subcellularLocation>
</comment>
<dbReference type="InterPro" id="IPR055414">
    <property type="entry name" value="LRR_R13L4/SHOC2-like"/>
</dbReference>
<keyword evidence="17" id="KW-0325">Glycoprotein</keyword>
<keyword evidence="8" id="KW-0808">Transferase</keyword>
<feature type="signal peptide" evidence="22">
    <location>
        <begin position="1"/>
        <end position="23"/>
    </location>
</feature>
<dbReference type="KEGG" id="soe:110794762"/>
<dbReference type="AlphaFoldDB" id="A0A9R0IUU6"/>
<dbReference type="GO" id="GO:0004674">
    <property type="term" value="F:protein serine/threonine kinase activity"/>
    <property type="evidence" value="ECO:0007669"/>
    <property type="project" value="UniProtKB-KW"/>
</dbReference>
<dbReference type="InterPro" id="IPR000719">
    <property type="entry name" value="Prot_kinase_dom"/>
</dbReference>
<keyword evidence="11" id="KW-0677">Repeat</keyword>
<feature type="domain" description="Protein kinase" evidence="23">
    <location>
        <begin position="687"/>
        <end position="976"/>
    </location>
</feature>
<evidence type="ECO:0000256" key="18">
    <source>
        <dbReference type="ARBA" id="ARBA00047899"/>
    </source>
</evidence>
<evidence type="ECO:0000256" key="20">
    <source>
        <dbReference type="PROSITE-ProRule" id="PRU10141"/>
    </source>
</evidence>
<dbReference type="Pfam" id="PF00069">
    <property type="entry name" value="Pkinase"/>
    <property type="match status" value="1"/>
</dbReference>
<dbReference type="Gene3D" id="3.80.10.10">
    <property type="entry name" value="Ribonuclease Inhibitor"/>
    <property type="match status" value="2"/>
</dbReference>
<dbReference type="Proteomes" id="UP000813463">
    <property type="component" value="Chromosome 6"/>
</dbReference>
<keyword evidence="16 21" id="KW-0472">Membrane</keyword>
<evidence type="ECO:0000259" key="23">
    <source>
        <dbReference type="PROSITE" id="PS50011"/>
    </source>
</evidence>
<dbReference type="Pfam" id="PF08263">
    <property type="entry name" value="LRRNT_2"/>
    <property type="match status" value="1"/>
</dbReference>
<dbReference type="RefSeq" id="XP_021855408.1">
    <property type="nucleotide sequence ID" value="XM_021999716.2"/>
</dbReference>
<keyword evidence="13" id="KW-0418">Kinase</keyword>
<evidence type="ECO:0000256" key="9">
    <source>
        <dbReference type="ARBA" id="ARBA00022692"/>
    </source>
</evidence>
<evidence type="ECO:0000313" key="24">
    <source>
        <dbReference type="Proteomes" id="UP000813463"/>
    </source>
</evidence>
<evidence type="ECO:0000256" key="19">
    <source>
        <dbReference type="ARBA" id="ARBA00048679"/>
    </source>
</evidence>
<evidence type="ECO:0000256" key="12">
    <source>
        <dbReference type="ARBA" id="ARBA00022741"/>
    </source>
</evidence>
<dbReference type="FunFam" id="3.80.10.10:FF:000233">
    <property type="entry name" value="Leucine-rich repeat receptor-like protein kinase TDR"/>
    <property type="match status" value="1"/>
</dbReference>
<keyword evidence="24" id="KW-1185">Reference proteome</keyword>
<dbReference type="FunFam" id="3.80.10.10:FF:000453">
    <property type="entry name" value="Leucine-rich receptor-like protein kinase family protein"/>
    <property type="match status" value="1"/>
</dbReference>
<dbReference type="GO" id="GO:0009791">
    <property type="term" value="P:post-embryonic development"/>
    <property type="evidence" value="ECO:0007669"/>
    <property type="project" value="UniProtKB-ARBA"/>
</dbReference>
<dbReference type="GO" id="GO:0051707">
    <property type="term" value="P:response to other organism"/>
    <property type="evidence" value="ECO:0007669"/>
    <property type="project" value="UniProtKB-ARBA"/>
</dbReference>
<dbReference type="Gene3D" id="3.30.200.20">
    <property type="entry name" value="Phosphorylase Kinase, domain 1"/>
    <property type="match status" value="1"/>
</dbReference>